<evidence type="ECO:0000256" key="12">
    <source>
        <dbReference type="ARBA" id="ARBA00023012"/>
    </source>
</evidence>
<dbReference type="Pfam" id="PF00512">
    <property type="entry name" value="HisKA"/>
    <property type="match status" value="1"/>
</dbReference>
<feature type="domain" description="Histidine kinase" evidence="15">
    <location>
        <begin position="237"/>
        <end position="449"/>
    </location>
</feature>
<dbReference type="Gene3D" id="3.30.565.10">
    <property type="entry name" value="Histidine kinase-like ATPase, C-terminal domain"/>
    <property type="match status" value="1"/>
</dbReference>
<evidence type="ECO:0000256" key="3">
    <source>
        <dbReference type="ARBA" id="ARBA00012438"/>
    </source>
</evidence>
<dbReference type="InterPro" id="IPR050428">
    <property type="entry name" value="TCS_sensor_his_kinase"/>
</dbReference>
<dbReference type="InterPro" id="IPR005467">
    <property type="entry name" value="His_kinase_dom"/>
</dbReference>
<keyword evidence="12" id="KW-0902">Two-component regulatory system</keyword>
<dbReference type="FunFam" id="3.30.565.10:FF:000006">
    <property type="entry name" value="Sensor histidine kinase WalK"/>
    <property type="match status" value="1"/>
</dbReference>
<dbReference type="PANTHER" id="PTHR45436:SF5">
    <property type="entry name" value="SENSOR HISTIDINE KINASE TRCS"/>
    <property type="match status" value="1"/>
</dbReference>
<dbReference type="Proteomes" id="UP000256519">
    <property type="component" value="Unassembled WGS sequence"/>
</dbReference>
<feature type="transmembrane region" description="Helical" evidence="14">
    <location>
        <begin position="150"/>
        <end position="174"/>
    </location>
</feature>
<keyword evidence="6" id="KW-0808">Transferase</keyword>
<evidence type="ECO:0000256" key="4">
    <source>
        <dbReference type="ARBA" id="ARBA00022475"/>
    </source>
</evidence>
<dbReference type="GO" id="GO:0005886">
    <property type="term" value="C:plasma membrane"/>
    <property type="evidence" value="ECO:0007669"/>
    <property type="project" value="UniProtKB-SubCell"/>
</dbReference>
<dbReference type="SMART" id="SM00304">
    <property type="entry name" value="HAMP"/>
    <property type="match status" value="1"/>
</dbReference>
<dbReference type="InterPro" id="IPR036890">
    <property type="entry name" value="HATPase_C_sf"/>
</dbReference>
<evidence type="ECO:0000256" key="1">
    <source>
        <dbReference type="ARBA" id="ARBA00000085"/>
    </source>
</evidence>
<dbReference type="CDD" id="cd06225">
    <property type="entry name" value="HAMP"/>
    <property type="match status" value="1"/>
</dbReference>
<evidence type="ECO:0000256" key="5">
    <source>
        <dbReference type="ARBA" id="ARBA00022553"/>
    </source>
</evidence>
<name>A0A3D8X1H1_PRIMG</name>
<dbReference type="PROSITE" id="PS50885">
    <property type="entry name" value="HAMP"/>
    <property type="match status" value="1"/>
</dbReference>
<protein>
    <recommendedName>
        <fullName evidence="3">histidine kinase</fullName>
        <ecNumber evidence="3">2.7.13.3</ecNumber>
    </recommendedName>
</protein>
<dbReference type="InterPro" id="IPR003660">
    <property type="entry name" value="HAMP_dom"/>
</dbReference>
<feature type="transmembrane region" description="Helical" evidence="14">
    <location>
        <begin position="7"/>
        <end position="30"/>
    </location>
</feature>
<dbReference type="SMART" id="SM00387">
    <property type="entry name" value="HATPase_c"/>
    <property type="match status" value="1"/>
</dbReference>
<dbReference type="GO" id="GO:0000155">
    <property type="term" value="F:phosphorelay sensor kinase activity"/>
    <property type="evidence" value="ECO:0007669"/>
    <property type="project" value="InterPro"/>
</dbReference>
<dbReference type="InterPro" id="IPR003661">
    <property type="entry name" value="HisK_dim/P_dom"/>
</dbReference>
<evidence type="ECO:0000256" key="11">
    <source>
        <dbReference type="ARBA" id="ARBA00022989"/>
    </source>
</evidence>
<dbReference type="Pfam" id="PF00672">
    <property type="entry name" value="HAMP"/>
    <property type="match status" value="1"/>
</dbReference>
<keyword evidence="7 14" id="KW-0812">Transmembrane</keyword>
<keyword evidence="8" id="KW-0547">Nucleotide-binding</keyword>
<dbReference type="Pfam" id="PF02518">
    <property type="entry name" value="HATPase_c"/>
    <property type="match status" value="1"/>
</dbReference>
<dbReference type="RefSeq" id="WP_116074715.1">
    <property type="nucleotide sequence ID" value="NZ_CP187630.1"/>
</dbReference>
<evidence type="ECO:0000256" key="14">
    <source>
        <dbReference type="SAM" id="Phobius"/>
    </source>
</evidence>
<dbReference type="EC" id="2.7.13.3" evidence="3"/>
<sequence>MKITTKINLLTTAWLVVILLIMNIVVFFSFTKSTVNMEQDILFEKAREIIQKGQQDHSVELSPDLLKFYLTNHSFIRTVSENSTVINQVSNDPHLVKIKPEFSKKKKVKLRKIREKQVLVIRMPVKVNNQVVETLEIGELLTGFETRKDILLSILIFCSLVSILLSLLGGRWLSRVIMHPIKNMVTTMKEIEESGVPKKVLIQTETRDELQGMTVTFNHMIDRLRENIEKQNQFVSDASHELKTPLTVIRSYSNLLRRRGIKNEEITLDAIDTIYAEATKMQKMIETLLDLASVEKEQTLDMKQTDLVLIFEQIVKQLQQVYKRELVLHYDQTPIMIEVDELKMKQVLIILLDNAIKYSTDKIEVTVEKKQEDVIIKVKDYGIGIPKEDLAHIFERFYRVDKARSRATGGTGLGLSIAQTIVRQHKGEIFIKSEEEQGTEVVIHLPVSPTN</sequence>
<dbReference type="SUPFAM" id="SSF47384">
    <property type="entry name" value="Homodimeric domain of signal transducing histidine kinase"/>
    <property type="match status" value="1"/>
</dbReference>
<evidence type="ECO:0000313" key="18">
    <source>
        <dbReference type="Proteomes" id="UP000256519"/>
    </source>
</evidence>
<dbReference type="SUPFAM" id="SSF158472">
    <property type="entry name" value="HAMP domain-like"/>
    <property type="match status" value="1"/>
</dbReference>
<feature type="domain" description="HAMP" evidence="16">
    <location>
        <begin position="175"/>
        <end position="229"/>
    </location>
</feature>
<evidence type="ECO:0000256" key="10">
    <source>
        <dbReference type="ARBA" id="ARBA00022840"/>
    </source>
</evidence>
<keyword evidence="9 17" id="KW-0418">Kinase</keyword>
<reference evidence="17" key="1">
    <citation type="journal article" date="2018" name="Appl. Environ. Microbiol.">
        <title>Antimicrobial susceptibility testing and tentative epidemiological cut-off values of five Bacillus species relevant for use as animal feed additives or for plant protection.</title>
        <authorList>
            <person name="Agerso Y."/>
            <person name="Stuer-Lauridsen B."/>
            <person name="Bjerre K."/>
            <person name="Jensen M.G."/>
            <person name="Johansen E."/>
            <person name="Bennedsen M."/>
            <person name="Brockmann E."/>
            <person name="Nielsen B."/>
        </authorList>
    </citation>
    <scope>NUCLEOTIDE SEQUENCE [LARGE SCALE GENOMIC DNA]</scope>
    <source>
        <strain evidence="17">CHCC20162</strain>
    </source>
</reference>
<dbReference type="SMART" id="SM00388">
    <property type="entry name" value="HisKA"/>
    <property type="match status" value="1"/>
</dbReference>
<evidence type="ECO:0000256" key="6">
    <source>
        <dbReference type="ARBA" id="ARBA00022679"/>
    </source>
</evidence>
<keyword evidence="10" id="KW-0067">ATP-binding</keyword>
<dbReference type="AlphaFoldDB" id="A0A3D8X1H1"/>
<comment type="catalytic activity">
    <reaction evidence="1">
        <text>ATP + protein L-histidine = ADP + protein N-phospho-L-histidine.</text>
        <dbReference type="EC" id="2.7.13.3"/>
    </reaction>
</comment>
<evidence type="ECO:0000259" key="15">
    <source>
        <dbReference type="PROSITE" id="PS50109"/>
    </source>
</evidence>
<dbReference type="InterPro" id="IPR036097">
    <property type="entry name" value="HisK_dim/P_sf"/>
</dbReference>
<dbReference type="CDD" id="cd00075">
    <property type="entry name" value="HATPase"/>
    <property type="match status" value="1"/>
</dbReference>
<dbReference type="InterPro" id="IPR003594">
    <property type="entry name" value="HATPase_dom"/>
</dbReference>
<evidence type="ECO:0000256" key="2">
    <source>
        <dbReference type="ARBA" id="ARBA00004651"/>
    </source>
</evidence>
<dbReference type="Gene3D" id="1.10.287.130">
    <property type="match status" value="1"/>
</dbReference>
<dbReference type="Gene3D" id="6.10.340.10">
    <property type="match status" value="1"/>
</dbReference>
<organism evidence="17 18">
    <name type="scientific">Priestia megaterium</name>
    <name type="common">Bacillus megaterium</name>
    <dbReference type="NCBI Taxonomy" id="1404"/>
    <lineage>
        <taxon>Bacteria</taxon>
        <taxon>Bacillati</taxon>
        <taxon>Bacillota</taxon>
        <taxon>Bacilli</taxon>
        <taxon>Bacillales</taxon>
        <taxon>Bacillaceae</taxon>
        <taxon>Priestia</taxon>
    </lineage>
</organism>
<evidence type="ECO:0000256" key="8">
    <source>
        <dbReference type="ARBA" id="ARBA00022741"/>
    </source>
</evidence>
<evidence type="ECO:0000259" key="16">
    <source>
        <dbReference type="PROSITE" id="PS50885"/>
    </source>
</evidence>
<dbReference type="CDD" id="cd00082">
    <property type="entry name" value="HisKA"/>
    <property type="match status" value="1"/>
</dbReference>
<dbReference type="InterPro" id="IPR004358">
    <property type="entry name" value="Sig_transdc_His_kin-like_C"/>
</dbReference>
<dbReference type="PROSITE" id="PS50109">
    <property type="entry name" value="HIS_KIN"/>
    <property type="match status" value="1"/>
</dbReference>
<comment type="subcellular location">
    <subcellularLocation>
        <location evidence="2">Cell membrane</location>
        <topology evidence="2">Multi-pass membrane protein</topology>
    </subcellularLocation>
</comment>
<keyword evidence="5" id="KW-0597">Phosphoprotein</keyword>
<evidence type="ECO:0000256" key="7">
    <source>
        <dbReference type="ARBA" id="ARBA00022692"/>
    </source>
</evidence>
<evidence type="ECO:0000256" key="13">
    <source>
        <dbReference type="ARBA" id="ARBA00023136"/>
    </source>
</evidence>
<dbReference type="PANTHER" id="PTHR45436">
    <property type="entry name" value="SENSOR HISTIDINE KINASE YKOH"/>
    <property type="match status" value="1"/>
</dbReference>
<dbReference type="PRINTS" id="PR00344">
    <property type="entry name" value="BCTRLSENSOR"/>
</dbReference>
<gene>
    <name evidence="17" type="ORF">C3744_13485</name>
</gene>
<dbReference type="GO" id="GO:0005524">
    <property type="term" value="F:ATP binding"/>
    <property type="evidence" value="ECO:0007669"/>
    <property type="project" value="UniProtKB-KW"/>
</dbReference>
<dbReference type="FunFam" id="1.10.287.130:FF:000001">
    <property type="entry name" value="Two-component sensor histidine kinase"/>
    <property type="match status" value="1"/>
</dbReference>
<dbReference type="SUPFAM" id="SSF55874">
    <property type="entry name" value="ATPase domain of HSP90 chaperone/DNA topoisomerase II/histidine kinase"/>
    <property type="match status" value="1"/>
</dbReference>
<evidence type="ECO:0000313" key="17">
    <source>
        <dbReference type="EMBL" id="RDZ14050.1"/>
    </source>
</evidence>
<keyword evidence="13 14" id="KW-0472">Membrane</keyword>
<accession>A0A3D8X1H1</accession>
<dbReference type="EMBL" id="PQWM01000010">
    <property type="protein sequence ID" value="RDZ14050.1"/>
    <property type="molecule type" value="Genomic_DNA"/>
</dbReference>
<keyword evidence="4" id="KW-1003">Cell membrane</keyword>
<keyword evidence="11 14" id="KW-1133">Transmembrane helix</keyword>
<proteinExistence type="predicted"/>
<comment type="caution">
    <text evidence="17">The sequence shown here is derived from an EMBL/GenBank/DDBJ whole genome shotgun (WGS) entry which is preliminary data.</text>
</comment>
<evidence type="ECO:0000256" key="9">
    <source>
        <dbReference type="ARBA" id="ARBA00022777"/>
    </source>
</evidence>